<dbReference type="CDD" id="cd03046">
    <property type="entry name" value="GST_N_GTT1_like"/>
    <property type="match status" value="1"/>
</dbReference>
<feature type="domain" description="GST C-terminal" evidence="2">
    <location>
        <begin position="88"/>
        <end position="213"/>
    </location>
</feature>
<dbReference type="PANTHER" id="PTHR44051">
    <property type="entry name" value="GLUTATHIONE S-TRANSFERASE-RELATED"/>
    <property type="match status" value="1"/>
</dbReference>
<dbReference type="InterPro" id="IPR010987">
    <property type="entry name" value="Glutathione-S-Trfase_C-like"/>
</dbReference>
<gene>
    <name evidence="3" type="ORF">GCM10023333_35010</name>
</gene>
<proteinExistence type="predicted"/>
<protein>
    <submittedName>
        <fullName evidence="3">Glutathione S-transferase family protein</fullName>
    </submittedName>
</protein>
<dbReference type="SUPFAM" id="SSF52833">
    <property type="entry name" value="Thioredoxin-like"/>
    <property type="match status" value="1"/>
</dbReference>
<dbReference type="PROSITE" id="PS50405">
    <property type="entry name" value="GST_CTER"/>
    <property type="match status" value="1"/>
</dbReference>
<dbReference type="SUPFAM" id="SSF47616">
    <property type="entry name" value="GST C-terminal domain-like"/>
    <property type="match status" value="1"/>
</dbReference>
<dbReference type="EMBL" id="BAABJZ010000100">
    <property type="protein sequence ID" value="GAA4898596.1"/>
    <property type="molecule type" value="Genomic_DNA"/>
</dbReference>
<evidence type="ECO:0000313" key="4">
    <source>
        <dbReference type="Proteomes" id="UP001499988"/>
    </source>
</evidence>
<dbReference type="RefSeq" id="WP_345336763.1">
    <property type="nucleotide sequence ID" value="NZ_BAABJZ010000100.1"/>
</dbReference>
<evidence type="ECO:0000259" key="2">
    <source>
        <dbReference type="PROSITE" id="PS50405"/>
    </source>
</evidence>
<dbReference type="Gene3D" id="3.40.30.10">
    <property type="entry name" value="Glutaredoxin"/>
    <property type="match status" value="1"/>
</dbReference>
<dbReference type="Pfam" id="PF13409">
    <property type="entry name" value="GST_N_2"/>
    <property type="match status" value="1"/>
</dbReference>
<dbReference type="Gene3D" id="1.20.1050.10">
    <property type="match status" value="1"/>
</dbReference>
<evidence type="ECO:0000313" key="3">
    <source>
        <dbReference type="EMBL" id="GAA4898596.1"/>
    </source>
</evidence>
<comment type="caution">
    <text evidence="3">The sequence shown here is derived from an EMBL/GenBank/DDBJ whole genome shotgun (WGS) entry which is preliminary data.</text>
</comment>
<dbReference type="Pfam" id="PF00043">
    <property type="entry name" value="GST_C"/>
    <property type="match status" value="1"/>
</dbReference>
<dbReference type="InterPro" id="IPR036282">
    <property type="entry name" value="Glutathione-S-Trfase_C_sf"/>
</dbReference>
<dbReference type="SFLD" id="SFLDG00358">
    <property type="entry name" value="Main_(cytGST)"/>
    <property type="match status" value="1"/>
</dbReference>
<dbReference type="InterPro" id="IPR004045">
    <property type="entry name" value="Glutathione_S-Trfase_N"/>
</dbReference>
<dbReference type="Proteomes" id="UP001499988">
    <property type="component" value="Unassembled WGS sequence"/>
</dbReference>
<dbReference type="PROSITE" id="PS50404">
    <property type="entry name" value="GST_NTER"/>
    <property type="match status" value="1"/>
</dbReference>
<evidence type="ECO:0000259" key="1">
    <source>
        <dbReference type="PROSITE" id="PS50404"/>
    </source>
</evidence>
<reference evidence="4" key="1">
    <citation type="journal article" date="2019" name="Int. J. Syst. Evol. Microbiol.">
        <title>The Global Catalogue of Microorganisms (GCM) 10K type strain sequencing project: providing services to taxonomists for standard genome sequencing and annotation.</title>
        <authorList>
            <consortium name="The Broad Institute Genomics Platform"/>
            <consortium name="The Broad Institute Genome Sequencing Center for Infectious Disease"/>
            <person name="Wu L."/>
            <person name="Ma J."/>
        </authorList>
    </citation>
    <scope>NUCLEOTIDE SEQUENCE [LARGE SCALE GENOMIC DNA]</scope>
    <source>
        <strain evidence="4">JCM 18401</strain>
    </source>
</reference>
<organism evidence="3 4">
    <name type="scientific">Ferrimonas pelagia</name>
    <dbReference type="NCBI Taxonomy" id="1177826"/>
    <lineage>
        <taxon>Bacteria</taxon>
        <taxon>Pseudomonadati</taxon>
        <taxon>Pseudomonadota</taxon>
        <taxon>Gammaproteobacteria</taxon>
        <taxon>Alteromonadales</taxon>
        <taxon>Ferrimonadaceae</taxon>
        <taxon>Ferrimonas</taxon>
    </lineage>
</organism>
<dbReference type="PANTHER" id="PTHR44051:SF8">
    <property type="entry name" value="GLUTATHIONE S-TRANSFERASE GSTA"/>
    <property type="match status" value="1"/>
</dbReference>
<dbReference type="InterPro" id="IPR040079">
    <property type="entry name" value="Glutathione_S-Trfase"/>
</dbReference>
<sequence>MITLHGYPRTRTTRVAWLLEELGLDWQYQLVDLAKGEHRGKAFRSLNPRGRVPALHDSDSEALLTESVAICLYLAERYGNGQWLPQPGSAESGRHHQWLSLITAELEQALWLMGKHKFVLPPELRIPVNVQFGADEFAKLLSEVDDELPEQGFLLGDRISVADILMAQTLNWAQAFKLPLTDKAESFRARMYARPAMQRVQQREAAVLSDSEH</sequence>
<dbReference type="InterPro" id="IPR004046">
    <property type="entry name" value="GST_C"/>
</dbReference>
<feature type="domain" description="GST N-terminal" evidence="1">
    <location>
        <begin position="1"/>
        <end position="82"/>
    </location>
</feature>
<dbReference type="SFLD" id="SFLDS00019">
    <property type="entry name" value="Glutathione_Transferase_(cytos"/>
    <property type="match status" value="1"/>
</dbReference>
<dbReference type="SFLD" id="SFLDG01150">
    <property type="entry name" value="Main.1:_Beta-like"/>
    <property type="match status" value="1"/>
</dbReference>
<keyword evidence="4" id="KW-1185">Reference proteome</keyword>
<dbReference type="InterPro" id="IPR036249">
    <property type="entry name" value="Thioredoxin-like_sf"/>
</dbReference>
<name>A0ABP9FDE2_9GAMM</name>
<accession>A0ABP9FDE2</accession>